<sequence length="117" mass="12494">MSARLIMVVALVVALVSGIKGEGSYSRKLFGGLFGFGPFGFPSIGNIFGFPETETIQIPPPPPPPPSPDILCQGEPLLNGDQDPTQIDQSNQYPIGIDQGPIIDESNSYDYSDDPID</sequence>
<evidence type="ECO:0000256" key="2">
    <source>
        <dbReference type="SAM" id="SignalP"/>
    </source>
</evidence>
<comment type="caution">
    <text evidence="3">The sequence shown here is derived from an EMBL/GenBank/DDBJ whole genome shotgun (WGS) entry which is preliminary data.</text>
</comment>
<keyword evidence="4" id="KW-1185">Reference proteome</keyword>
<proteinExistence type="predicted"/>
<organism evidence="3 4">
    <name type="scientific">Nicotiana attenuata</name>
    <name type="common">Coyote tobacco</name>
    <dbReference type="NCBI Taxonomy" id="49451"/>
    <lineage>
        <taxon>Eukaryota</taxon>
        <taxon>Viridiplantae</taxon>
        <taxon>Streptophyta</taxon>
        <taxon>Embryophyta</taxon>
        <taxon>Tracheophyta</taxon>
        <taxon>Spermatophyta</taxon>
        <taxon>Magnoliopsida</taxon>
        <taxon>eudicotyledons</taxon>
        <taxon>Gunneridae</taxon>
        <taxon>Pentapetalae</taxon>
        <taxon>asterids</taxon>
        <taxon>lamiids</taxon>
        <taxon>Solanales</taxon>
        <taxon>Solanaceae</taxon>
        <taxon>Nicotianoideae</taxon>
        <taxon>Nicotianeae</taxon>
        <taxon>Nicotiana</taxon>
    </lineage>
</organism>
<feature type="compositionally biased region" description="Polar residues" evidence="1">
    <location>
        <begin position="82"/>
        <end position="93"/>
    </location>
</feature>
<accession>A0A314KJB9</accession>
<protein>
    <submittedName>
        <fullName evidence="3">Uncharacterized protein</fullName>
    </submittedName>
</protein>
<evidence type="ECO:0000313" key="3">
    <source>
        <dbReference type="EMBL" id="OIT29511.1"/>
    </source>
</evidence>
<feature type="signal peptide" evidence="2">
    <location>
        <begin position="1"/>
        <end position="21"/>
    </location>
</feature>
<name>A0A314KJB9_NICAT</name>
<feature type="compositionally biased region" description="Pro residues" evidence="1">
    <location>
        <begin position="58"/>
        <end position="68"/>
    </location>
</feature>
<feature type="chain" id="PRO_5016286675" evidence="2">
    <location>
        <begin position="22"/>
        <end position="117"/>
    </location>
</feature>
<reference evidence="3" key="1">
    <citation type="submission" date="2016-11" db="EMBL/GenBank/DDBJ databases">
        <title>The genome of Nicotiana attenuata.</title>
        <authorList>
            <person name="Xu S."/>
            <person name="Brockmoeller T."/>
            <person name="Gaquerel E."/>
            <person name="Navarro A."/>
            <person name="Kuhl H."/>
            <person name="Gase K."/>
            <person name="Ling Z."/>
            <person name="Zhou W."/>
            <person name="Kreitzer C."/>
            <person name="Stanke M."/>
            <person name="Tang H."/>
            <person name="Lyons E."/>
            <person name="Pandey P."/>
            <person name="Pandey S.P."/>
            <person name="Timmermann B."/>
            <person name="Baldwin I.T."/>
        </authorList>
    </citation>
    <scope>NUCLEOTIDE SEQUENCE [LARGE SCALE GENOMIC DNA]</scope>
    <source>
        <strain evidence="3">UT</strain>
    </source>
</reference>
<dbReference type="EMBL" id="MJEQ01001767">
    <property type="protein sequence ID" value="OIT29511.1"/>
    <property type="molecule type" value="Genomic_DNA"/>
</dbReference>
<dbReference type="AlphaFoldDB" id="A0A314KJB9"/>
<gene>
    <name evidence="3" type="ORF">A4A49_28860</name>
</gene>
<evidence type="ECO:0000313" key="4">
    <source>
        <dbReference type="Proteomes" id="UP000187609"/>
    </source>
</evidence>
<evidence type="ECO:0000256" key="1">
    <source>
        <dbReference type="SAM" id="MobiDB-lite"/>
    </source>
</evidence>
<keyword evidence="2" id="KW-0732">Signal</keyword>
<feature type="region of interest" description="Disordered" evidence="1">
    <location>
        <begin position="51"/>
        <end position="117"/>
    </location>
</feature>
<dbReference type="Gramene" id="OIT29511">
    <property type="protein sequence ID" value="OIT29511"/>
    <property type="gene ID" value="A4A49_28860"/>
</dbReference>
<dbReference type="Proteomes" id="UP000187609">
    <property type="component" value="Unassembled WGS sequence"/>
</dbReference>